<dbReference type="Pfam" id="PF01562">
    <property type="entry name" value="Pep_M12B_propep"/>
    <property type="match status" value="1"/>
</dbReference>
<dbReference type="PANTHER" id="PTHR13723">
    <property type="entry name" value="ADAMTS A DISINTEGRIN AND METALLOPROTEASE WITH THROMBOSPONDIN MOTIFS PROTEASE"/>
    <property type="match status" value="1"/>
</dbReference>
<feature type="binding site" evidence="15">
    <location>
        <position position="585"/>
    </location>
    <ligand>
        <name>Ca(2+)</name>
        <dbReference type="ChEBI" id="CHEBI:29108"/>
        <label>1</label>
    </ligand>
</feature>
<feature type="region of interest" description="Disordered" evidence="18">
    <location>
        <begin position="122"/>
        <end position="141"/>
    </location>
</feature>
<dbReference type="InterPro" id="IPR012314">
    <property type="entry name" value="Pept_M12B_GON-ADAMTSs"/>
</dbReference>
<dbReference type="GO" id="GO:0008237">
    <property type="term" value="F:metallopeptidase activity"/>
    <property type="evidence" value="ECO:0007669"/>
    <property type="project" value="UniProtKB-KW"/>
</dbReference>
<gene>
    <name evidence="22" type="ORF">TKK_017382</name>
</gene>
<dbReference type="Pfam" id="PF01421">
    <property type="entry name" value="Reprolysin"/>
    <property type="match status" value="1"/>
</dbReference>
<evidence type="ECO:0000256" key="13">
    <source>
        <dbReference type="ARBA" id="ARBA00023180"/>
    </source>
</evidence>
<dbReference type="InterPro" id="IPR013273">
    <property type="entry name" value="ADAMTS/ADAMTS-like"/>
</dbReference>
<accession>A0ABD2W4E8</accession>
<keyword evidence="11" id="KW-0482">Metalloprotease</keyword>
<feature type="disulfide bond" evidence="16">
    <location>
        <begin position="454"/>
        <end position="508"/>
    </location>
</feature>
<evidence type="ECO:0000313" key="23">
    <source>
        <dbReference type="Proteomes" id="UP001627154"/>
    </source>
</evidence>
<comment type="cofactor">
    <cofactor evidence="15">
        <name>Zn(2+)</name>
        <dbReference type="ChEBI" id="CHEBI:29105"/>
    </cofactor>
    <text evidence="15">Binds 1 zinc ion per subunit.</text>
</comment>
<feature type="disulfide bond" evidence="16">
    <location>
        <begin position="634"/>
        <end position="674"/>
    </location>
</feature>
<keyword evidence="10" id="KW-0084">Basement membrane</keyword>
<dbReference type="EMBL" id="JBJJXI010000137">
    <property type="protein sequence ID" value="KAL3387461.1"/>
    <property type="molecule type" value="Genomic_DNA"/>
</dbReference>
<evidence type="ECO:0000256" key="7">
    <source>
        <dbReference type="ARBA" id="ARBA00022737"/>
    </source>
</evidence>
<feature type="disulfide bond" evidence="16">
    <location>
        <begin position="716"/>
        <end position="728"/>
    </location>
</feature>
<evidence type="ECO:0000256" key="17">
    <source>
        <dbReference type="PROSITE-ProRule" id="PRU00276"/>
    </source>
</evidence>
<dbReference type="PRINTS" id="PR01857">
    <property type="entry name" value="ADAMTSFAMILY"/>
</dbReference>
<comment type="caution">
    <text evidence="22">The sequence shown here is derived from an EMBL/GenBank/DDBJ whole genome shotgun (WGS) entry which is preliminary data.</text>
</comment>
<proteinExistence type="predicted"/>
<dbReference type="SUPFAM" id="SSF55486">
    <property type="entry name" value="Metalloproteases ('zincins'), catalytic domain"/>
    <property type="match status" value="1"/>
</dbReference>
<dbReference type="CDD" id="cd04273">
    <property type="entry name" value="ZnMc_ADAMTS_like"/>
    <property type="match status" value="1"/>
</dbReference>
<name>A0ABD2W4E8_9HYME</name>
<evidence type="ECO:0000259" key="20">
    <source>
        <dbReference type="PROSITE" id="PS50215"/>
    </source>
</evidence>
<dbReference type="Pfam" id="PF19236">
    <property type="entry name" value="ADAMTS_CR_3"/>
    <property type="match status" value="1"/>
</dbReference>
<feature type="domain" description="GON" evidence="21">
    <location>
        <begin position="1554"/>
        <end position="1753"/>
    </location>
</feature>
<evidence type="ECO:0000256" key="4">
    <source>
        <dbReference type="ARBA" id="ARBA00022670"/>
    </source>
</evidence>
<comment type="caution">
    <text evidence="17">Lacks conserved residue(s) required for the propagation of feature annotation.</text>
</comment>
<keyword evidence="19" id="KW-0812">Transmembrane</keyword>
<feature type="binding site" evidence="15 17">
    <location>
        <position position="534"/>
    </location>
    <ligand>
        <name>Zn(2+)</name>
        <dbReference type="ChEBI" id="CHEBI:29105"/>
        <note>catalytic</note>
    </ligand>
</feature>
<feature type="disulfide bond" evidence="16">
    <location>
        <begin position="701"/>
        <end position="738"/>
    </location>
</feature>
<keyword evidence="9 15" id="KW-0862">Zinc</keyword>
<dbReference type="InterPro" id="IPR045371">
    <property type="entry name" value="ADAMTS_CR_3"/>
</dbReference>
<dbReference type="InterPro" id="IPR010294">
    <property type="entry name" value="ADAMTS_spacer1"/>
</dbReference>
<dbReference type="Gene3D" id="3.40.390.10">
    <property type="entry name" value="Collagenase (Catalytic Domain)"/>
    <property type="match status" value="1"/>
</dbReference>
<keyword evidence="19" id="KW-0472">Membrane</keyword>
<protein>
    <recommendedName>
        <fullName evidence="24">Peptidase M12B domain-containing protein</fullName>
    </recommendedName>
</protein>
<feature type="compositionally biased region" description="Basic and acidic residues" evidence="18">
    <location>
        <begin position="342"/>
        <end position="360"/>
    </location>
</feature>
<feature type="binding site" evidence="15">
    <location>
        <position position="379"/>
    </location>
    <ligand>
        <name>Ca(2+)</name>
        <dbReference type="ChEBI" id="CHEBI:29108"/>
        <label>1</label>
    </ligand>
</feature>
<dbReference type="FunFam" id="2.20.100.10:FF:000006">
    <property type="entry name" value="A disintegrin and metalloproteinase with thrombospondin motifs 1"/>
    <property type="match status" value="1"/>
</dbReference>
<dbReference type="FunFam" id="2.60.120.830:FF:000001">
    <property type="entry name" value="A disintegrin and metalloproteinase with thrombospondin motifs 1"/>
    <property type="match status" value="1"/>
</dbReference>
<evidence type="ECO:0008006" key="24">
    <source>
        <dbReference type="Google" id="ProtNLM"/>
    </source>
</evidence>
<dbReference type="InterPro" id="IPR024079">
    <property type="entry name" value="MetalloPept_cat_dom_sf"/>
</dbReference>
<evidence type="ECO:0000256" key="6">
    <source>
        <dbReference type="ARBA" id="ARBA00022729"/>
    </source>
</evidence>
<keyword evidence="23" id="KW-1185">Reference proteome</keyword>
<evidence type="ECO:0000256" key="9">
    <source>
        <dbReference type="ARBA" id="ARBA00022833"/>
    </source>
</evidence>
<dbReference type="InterPro" id="IPR036383">
    <property type="entry name" value="TSP1_rpt_sf"/>
</dbReference>
<feature type="binding site" evidence="15 17">
    <location>
        <position position="524"/>
    </location>
    <ligand>
        <name>Zn(2+)</name>
        <dbReference type="ChEBI" id="CHEBI:29105"/>
        <note>catalytic</note>
    </ligand>
</feature>
<dbReference type="SUPFAM" id="SSF82895">
    <property type="entry name" value="TSP-1 type 1 repeat"/>
    <property type="match status" value="9"/>
</dbReference>
<keyword evidence="6" id="KW-0732">Signal</keyword>
<evidence type="ECO:0000256" key="15">
    <source>
        <dbReference type="PIRSR" id="PIRSR613273-2"/>
    </source>
</evidence>
<dbReference type="Gene3D" id="2.60.120.830">
    <property type="match status" value="1"/>
</dbReference>
<evidence type="ECO:0000256" key="10">
    <source>
        <dbReference type="ARBA" id="ARBA00022869"/>
    </source>
</evidence>
<dbReference type="InterPro" id="IPR001590">
    <property type="entry name" value="Peptidase_M12B"/>
</dbReference>
<evidence type="ECO:0000256" key="5">
    <source>
        <dbReference type="ARBA" id="ARBA00022723"/>
    </source>
</evidence>
<dbReference type="SMART" id="SM00209">
    <property type="entry name" value="TSP1"/>
    <property type="match status" value="10"/>
</dbReference>
<feature type="compositionally biased region" description="Acidic residues" evidence="18">
    <location>
        <begin position="310"/>
        <end position="325"/>
    </location>
</feature>
<dbReference type="Pfam" id="PF08685">
    <property type="entry name" value="GON"/>
    <property type="match status" value="1"/>
</dbReference>
<evidence type="ECO:0000256" key="8">
    <source>
        <dbReference type="ARBA" id="ARBA00022801"/>
    </source>
</evidence>
<dbReference type="Gene3D" id="3.40.1620.60">
    <property type="match status" value="2"/>
</dbReference>
<dbReference type="GO" id="GO:0006508">
    <property type="term" value="P:proteolysis"/>
    <property type="evidence" value="ECO:0007669"/>
    <property type="project" value="UniProtKB-KW"/>
</dbReference>
<evidence type="ECO:0000256" key="11">
    <source>
        <dbReference type="ARBA" id="ARBA00023049"/>
    </source>
</evidence>
<keyword evidence="12 16" id="KW-1015">Disulfide bond</keyword>
<dbReference type="PROSITE" id="PS50215">
    <property type="entry name" value="ADAM_MEPRO"/>
    <property type="match status" value="1"/>
</dbReference>
<feature type="transmembrane region" description="Helical" evidence="19">
    <location>
        <begin position="12"/>
        <end position="32"/>
    </location>
</feature>
<organism evidence="22 23">
    <name type="scientific">Trichogramma kaykai</name>
    <dbReference type="NCBI Taxonomy" id="54128"/>
    <lineage>
        <taxon>Eukaryota</taxon>
        <taxon>Metazoa</taxon>
        <taxon>Ecdysozoa</taxon>
        <taxon>Arthropoda</taxon>
        <taxon>Hexapoda</taxon>
        <taxon>Insecta</taxon>
        <taxon>Pterygota</taxon>
        <taxon>Neoptera</taxon>
        <taxon>Endopterygota</taxon>
        <taxon>Hymenoptera</taxon>
        <taxon>Apocrita</taxon>
        <taxon>Proctotrupomorpha</taxon>
        <taxon>Chalcidoidea</taxon>
        <taxon>Trichogrammatidae</taxon>
        <taxon>Trichogramma</taxon>
    </lineage>
</organism>
<feature type="binding site" evidence="15">
    <location>
        <position position="588"/>
    </location>
    <ligand>
        <name>Ca(2+)</name>
        <dbReference type="ChEBI" id="CHEBI:29108"/>
        <label>1</label>
    </ligand>
</feature>
<dbReference type="Pfam" id="PF17771">
    <property type="entry name" value="ADAMTS_CR_2"/>
    <property type="match status" value="1"/>
</dbReference>
<keyword evidence="3" id="KW-0272">Extracellular matrix</keyword>
<dbReference type="Pfam" id="PF00090">
    <property type="entry name" value="TSP_1"/>
    <property type="match status" value="2"/>
</dbReference>
<feature type="disulfide bond" evidence="16">
    <location>
        <begin position="668"/>
        <end position="679"/>
    </location>
</feature>
<dbReference type="InterPro" id="IPR050439">
    <property type="entry name" value="ADAMTS_ADAMTS-like"/>
</dbReference>
<feature type="region of interest" description="Disordered" evidence="18">
    <location>
        <begin position="283"/>
        <end position="360"/>
    </location>
</feature>
<feature type="disulfide bond" evidence="16">
    <location>
        <begin position="502"/>
        <end position="585"/>
    </location>
</feature>
<comment type="subcellular location">
    <subcellularLocation>
        <location evidence="1">Secreted</location>
        <location evidence="1">Extracellular space</location>
        <location evidence="1">Extracellular matrix</location>
        <location evidence="1">Basement membrane</location>
    </subcellularLocation>
</comment>
<keyword evidence="15" id="KW-0106">Calcium</keyword>
<evidence type="ECO:0000256" key="18">
    <source>
        <dbReference type="SAM" id="MobiDB-lite"/>
    </source>
</evidence>
<dbReference type="GO" id="GO:0046872">
    <property type="term" value="F:metal ion binding"/>
    <property type="evidence" value="ECO:0007669"/>
    <property type="project" value="UniProtKB-KW"/>
</dbReference>
<evidence type="ECO:0000256" key="12">
    <source>
        <dbReference type="ARBA" id="ARBA00023157"/>
    </source>
</evidence>
<keyword evidence="5 15" id="KW-0479">Metal-binding</keyword>
<feature type="binding site" evidence="15">
    <location>
        <position position="471"/>
    </location>
    <ligand>
        <name>Ca(2+)</name>
        <dbReference type="ChEBI" id="CHEBI:29108"/>
        <label>1</label>
    </ligand>
</feature>
<keyword evidence="13" id="KW-0325">Glycoprotein</keyword>
<feature type="disulfide bond" evidence="16">
    <location>
        <begin position="482"/>
        <end position="490"/>
    </location>
</feature>
<sequence>MGSCSQHRLAEVAAGLAFVLLAALLIVVWTGATGGSRPSSLPNATSSIHDNGSDLRVVPLRPQSEIAGKFSVASEWEDDVGGDGEHRWAHWKNDILPSNGSGESEYIVLAKANQNFYEDPMDEDSAEERHHSGHFRHSQSKVWDPHPQYEFQAFGRRFHLSLKEDSSFAPANVQVTHIDGENATRREYADHELGCFYTGSVKGDPKSIVAVSLCHGMTGHMRTASDNYLIKPMERWNSSDRHSAAPLRHVVYKLPKNPATTFPRSDNDLPDFDVLESGNATLSTTTTTAARECGLIENENSDEPRLNEMTPEEEQVDASDPMMEETSERSRRRRRRTSLQDSDTRSRATEEELARGRSEEDIYGLARSRRALTREYFIEIMVVADQKMIDYHGSSLTSYILVLMNTVSRIYKDPSIGNPISIAVIKIKQIKEIFGKRQRGSYGIGATEMLRTFCDWQKLNNPYEPSPEHHDAALLLTRENLCHNPGQKRCDTLGLAELGRMCSAGSSCAIVQDNGLATAFTIAHEIGHVLNMPHDDDPKCSRFRDRSGVHNIMSRMLDDNTVPWEWSKCSRHYVTEFLDAGQGNCLLDEPRDSKIMSSSYGNRLPGEDYSGDRQCELVYGSGSRICPHMVSDVCKRLWCTVPYWDTDRREHQPECHTQHMPWADGTRCEPGKWCHRGECVSRENLEPVDGQWGEWGPYGECSRPCGGGVMMKTRECDNPPSKNGGNYCVGERVHYRSCATKECPPGTIDFREEQCAAFDNDNRNIRNLAKNVKWHAKYTRIQPEDRCKLYCQVAGNQYYMLRDKVTDGTACGPDTFHMCINGRCEPAGCDHVLNSAARLDTCGVCGGDNSSCRRISGSYNVTEYGYTMVTKIPAGSSHIDIRQYGWQGSHNDSNYLALKLKDGRYILNGNFMVMHRKVIVQPGITIEYSGPEQVVERLNSSRPVQLDLILEVLSVGNVYPPQISYEYTVPKYLPERYAWIVREWTFCDRICQGTMHRRVVCQSVESREIVSDSYCPSDAKPQEESQACNTHCEIQWLEVSHSECSSLCGPGSQTVKYRCVQVPADRERHPRVSPRPVPNYVCNYIERPVERRACTGLCEQAHWRYGPWSACSVSCGDDGLQYRLAECVDADNRTLPEAKCLSESKIDRQSCGGKPCPKWAYGDWNPCSASCGPGKRERPYWCHVDNNVVPKIRCKDRLGEVSQACDAGPCPNWQTGDWSQCSVKCGEGIRRRMVACKYTNGTTGELCDNSKKPINTISCSLEACPTKTTFVPVTYSSSLPVDDLSQHENDVDSHRITFRSGYTWNIGGWEECSKPCGGGLAVQIVQCISVETNKIAPNQGYCDSKTRPASKIVCNQHQCPNWITGNWSQCDVKCGDGYQHRQILCQDLRGEIMNDSDCSEKTRPRHVRKCSRPACEPVLNSSTDVGKPVASYKWRAGSWGECSASCGNGYRRREVICHRINSFGWLDPAPVNGGCSEREKPPSQQPCRDRGCADPFYWVAGTWRKCSEPCGIKGRQIRRLFCLDRYNRKVRRRHCPVKLRPQRRRKCNQRPCTGPTTCIEVQNRLKTNVDGEYTLLVGGRYMSIYCSGMDSFEPLEYLTLPQGERENYAEIYDKRLLNPHTCPFEGVRNDSCECMNESVPISGRTMFQKIRINVHTLHIVGNDFKFARQIGLNNIDYGKAGDCYSQKNCPQGRFAINLSGTWLMIAPEVHWPKQKNTFSHIDKINNQRILGVCGGYCGFCSPSPSLKLNVLPT</sequence>
<evidence type="ECO:0000256" key="2">
    <source>
        <dbReference type="ARBA" id="ARBA00022525"/>
    </source>
</evidence>
<dbReference type="Pfam" id="PF05986">
    <property type="entry name" value="ADAMTS_spacer1"/>
    <property type="match status" value="1"/>
</dbReference>
<evidence type="ECO:0000256" key="3">
    <source>
        <dbReference type="ARBA" id="ARBA00022530"/>
    </source>
</evidence>
<evidence type="ECO:0000256" key="19">
    <source>
        <dbReference type="SAM" id="Phobius"/>
    </source>
</evidence>
<feature type="disulfide bond" evidence="16">
    <location>
        <begin position="626"/>
        <end position="655"/>
    </location>
</feature>
<evidence type="ECO:0000256" key="14">
    <source>
        <dbReference type="PIRSR" id="PIRSR613273-1"/>
    </source>
</evidence>
<dbReference type="Pfam" id="PF19030">
    <property type="entry name" value="TSP1_ADAMTS"/>
    <property type="match status" value="7"/>
</dbReference>
<keyword evidence="8" id="KW-0378">Hydrolase</keyword>
<feature type="disulfide bond" evidence="16">
    <location>
        <begin position="615"/>
        <end position="639"/>
    </location>
</feature>
<dbReference type="PANTHER" id="PTHR13723:SF278">
    <property type="entry name" value="ADAM METALLOPEPTIDASE WITH THROMBOSPONDIN TYPE 1 MOTIF A, ISOFORM B"/>
    <property type="match status" value="1"/>
</dbReference>
<dbReference type="PROSITE" id="PS50092">
    <property type="entry name" value="TSP1"/>
    <property type="match status" value="9"/>
</dbReference>
<keyword evidence="7" id="KW-0677">Repeat</keyword>
<feature type="binding site" evidence="15">
    <location>
        <position position="588"/>
    </location>
    <ligand>
        <name>Ca(2+)</name>
        <dbReference type="ChEBI" id="CHEBI:29108"/>
        <label>2</label>
    </ligand>
</feature>
<feature type="disulfide bond" evidence="16">
    <location>
        <begin position="705"/>
        <end position="743"/>
    </location>
</feature>
<feature type="domain" description="Peptidase M12B" evidence="20">
    <location>
        <begin position="376"/>
        <end position="590"/>
    </location>
</feature>
<feature type="binding site" evidence="15">
    <location>
        <position position="379"/>
    </location>
    <ligand>
        <name>Ca(2+)</name>
        <dbReference type="ChEBI" id="CHEBI:29108"/>
        <label>2</label>
    </ligand>
</feature>
<dbReference type="FunFam" id="2.20.100.10:FF:000005">
    <property type="entry name" value="ADAM metallopeptidase with thrombospondin type 1 motif 9"/>
    <property type="match status" value="1"/>
</dbReference>
<dbReference type="GO" id="GO:0005604">
    <property type="term" value="C:basement membrane"/>
    <property type="evidence" value="ECO:0007669"/>
    <property type="project" value="UniProtKB-SubCell"/>
</dbReference>
<dbReference type="InterPro" id="IPR000884">
    <property type="entry name" value="TSP1_rpt"/>
</dbReference>
<evidence type="ECO:0000256" key="1">
    <source>
        <dbReference type="ARBA" id="ARBA00004302"/>
    </source>
</evidence>
<evidence type="ECO:0000313" key="22">
    <source>
        <dbReference type="EMBL" id="KAL3387461.1"/>
    </source>
</evidence>
<feature type="active site" evidence="14 17">
    <location>
        <position position="525"/>
    </location>
</feature>
<keyword evidence="4" id="KW-0645">Protease</keyword>
<dbReference type="InterPro" id="IPR041645">
    <property type="entry name" value="ADAMTS_CR_2"/>
</dbReference>
<reference evidence="22 23" key="1">
    <citation type="journal article" date="2024" name="bioRxiv">
        <title>A reference genome for Trichogramma kaykai: A tiny desert-dwelling parasitoid wasp with competing sex-ratio distorters.</title>
        <authorList>
            <person name="Culotta J."/>
            <person name="Lindsey A.R."/>
        </authorList>
    </citation>
    <scope>NUCLEOTIDE SEQUENCE [LARGE SCALE GENOMIC DNA]</scope>
    <source>
        <strain evidence="22 23">KSX58</strain>
    </source>
</reference>
<dbReference type="PROSITE" id="PS51046">
    <property type="entry name" value="GON"/>
    <property type="match status" value="1"/>
</dbReference>
<feature type="binding site" evidence="15 17">
    <location>
        <position position="528"/>
    </location>
    <ligand>
        <name>Zn(2+)</name>
        <dbReference type="ChEBI" id="CHEBI:29105"/>
        <note>catalytic</note>
    </ligand>
</feature>
<evidence type="ECO:0000259" key="21">
    <source>
        <dbReference type="PROSITE" id="PS51046"/>
    </source>
</evidence>
<dbReference type="InterPro" id="IPR002870">
    <property type="entry name" value="Peptidase_M12B_N"/>
</dbReference>
<dbReference type="Proteomes" id="UP001627154">
    <property type="component" value="Unassembled WGS sequence"/>
</dbReference>
<dbReference type="Gene3D" id="2.20.100.10">
    <property type="entry name" value="Thrombospondin type-1 (TSP1) repeat"/>
    <property type="match status" value="8"/>
</dbReference>
<evidence type="ECO:0000256" key="16">
    <source>
        <dbReference type="PIRSR" id="PIRSR613273-3"/>
    </source>
</evidence>
<keyword evidence="19" id="KW-1133">Transmembrane helix</keyword>
<feature type="disulfide bond" evidence="16">
    <location>
        <begin position="540"/>
        <end position="569"/>
    </location>
</feature>
<keyword evidence="2" id="KW-0964">Secreted</keyword>